<sequence>MIEPRLAAHMRIEALKRLTQAVGGFATLLAKGDPVAGAILITRTVRGAENGVIEGISGLDGGVQWQEIWDEDPQTIAAKGTLADYIARRRVRDPDIWVIELDIANRAQFDAIIGQLG</sequence>
<keyword evidence="2" id="KW-1185">Reference proteome</keyword>
<accession>A0ABQ1IX10</accession>
<reference evidence="2" key="1">
    <citation type="journal article" date="2019" name="Int. J. Syst. Evol. Microbiol.">
        <title>The Global Catalogue of Microorganisms (GCM) 10K type strain sequencing project: providing services to taxonomists for standard genome sequencing and annotation.</title>
        <authorList>
            <consortium name="The Broad Institute Genomics Platform"/>
            <consortium name="The Broad Institute Genome Sequencing Center for Infectious Disease"/>
            <person name="Wu L."/>
            <person name="Ma J."/>
        </authorList>
    </citation>
    <scope>NUCLEOTIDE SEQUENCE [LARGE SCALE GENOMIC DNA]</scope>
    <source>
        <strain evidence="2">CGMCC 1.12851</strain>
    </source>
</reference>
<protein>
    <recommendedName>
        <fullName evidence="3">DUF1491 domain-containing protein</fullName>
    </recommendedName>
</protein>
<organism evidence="1 2">
    <name type="scientific">Blastomonas aquatica</name>
    <dbReference type="NCBI Taxonomy" id="1510276"/>
    <lineage>
        <taxon>Bacteria</taxon>
        <taxon>Pseudomonadati</taxon>
        <taxon>Pseudomonadota</taxon>
        <taxon>Alphaproteobacteria</taxon>
        <taxon>Sphingomonadales</taxon>
        <taxon>Sphingomonadaceae</taxon>
        <taxon>Blastomonas</taxon>
    </lineage>
</organism>
<evidence type="ECO:0000313" key="2">
    <source>
        <dbReference type="Proteomes" id="UP000614261"/>
    </source>
</evidence>
<gene>
    <name evidence="1" type="ORF">GCM10010833_06490</name>
</gene>
<name>A0ABQ1IX10_9SPHN</name>
<dbReference type="Pfam" id="PF07372">
    <property type="entry name" value="DUF1491"/>
    <property type="match status" value="1"/>
</dbReference>
<comment type="caution">
    <text evidence="1">The sequence shown here is derived from an EMBL/GenBank/DDBJ whole genome shotgun (WGS) entry which is preliminary data.</text>
</comment>
<proteinExistence type="predicted"/>
<dbReference type="InterPro" id="IPR009964">
    <property type="entry name" value="DUF1491"/>
</dbReference>
<evidence type="ECO:0008006" key="3">
    <source>
        <dbReference type="Google" id="ProtNLM"/>
    </source>
</evidence>
<dbReference type="Proteomes" id="UP000614261">
    <property type="component" value="Unassembled WGS sequence"/>
</dbReference>
<evidence type="ECO:0000313" key="1">
    <source>
        <dbReference type="EMBL" id="GGB54488.1"/>
    </source>
</evidence>
<dbReference type="RefSeq" id="WP_188512897.1">
    <property type="nucleotide sequence ID" value="NZ_BMGD01000001.1"/>
</dbReference>
<dbReference type="Gene3D" id="3.40.1530.20">
    <property type="entry name" value="Protein of unknown function (DUF1491)"/>
    <property type="match status" value="1"/>
</dbReference>
<dbReference type="EMBL" id="BMGD01000001">
    <property type="protein sequence ID" value="GGB54488.1"/>
    <property type="molecule type" value="Genomic_DNA"/>
</dbReference>